<proteinExistence type="predicted"/>
<keyword evidence="2" id="KW-1185">Reference proteome</keyword>
<name>A0AAD4YZL5_PRUDU</name>
<evidence type="ECO:0000313" key="1">
    <source>
        <dbReference type="EMBL" id="KAI5327235.1"/>
    </source>
</evidence>
<comment type="caution">
    <text evidence="1">The sequence shown here is derived from an EMBL/GenBank/DDBJ whole genome shotgun (WGS) entry which is preliminary data.</text>
</comment>
<organism evidence="1 2">
    <name type="scientific">Prunus dulcis</name>
    <name type="common">Almond</name>
    <name type="synonym">Amygdalus dulcis</name>
    <dbReference type="NCBI Taxonomy" id="3755"/>
    <lineage>
        <taxon>Eukaryota</taxon>
        <taxon>Viridiplantae</taxon>
        <taxon>Streptophyta</taxon>
        <taxon>Embryophyta</taxon>
        <taxon>Tracheophyta</taxon>
        <taxon>Spermatophyta</taxon>
        <taxon>Magnoliopsida</taxon>
        <taxon>eudicotyledons</taxon>
        <taxon>Gunneridae</taxon>
        <taxon>Pentapetalae</taxon>
        <taxon>rosids</taxon>
        <taxon>fabids</taxon>
        <taxon>Rosales</taxon>
        <taxon>Rosaceae</taxon>
        <taxon>Amygdaloideae</taxon>
        <taxon>Amygdaleae</taxon>
        <taxon>Prunus</taxon>
    </lineage>
</organism>
<protein>
    <submittedName>
        <fullName evidence="1">Uncharacterized protein</fullName>
    </submittedName>
</protein>
<dbReference type="PANTHER" id="PTHR47150">
    <property type="entry name" value="OS12G0169200 PROTEIN"/>
    <property type="match status" value="1"/>
</dbReference>
<sequence>MDSNLDSEWEERRRQMIEEDDARMSTNTQLAAPAATLWTHEQIQQQAPWGGFVVGHSNKRRGRALGHQKLMMDYFVQNHVYTPEDFRRRFQMRHHVFLGLVNDISNVNPYFRHTTDATGNLSFSPHQKLTSALQMLAYASSTNQIDESMRMSKSTSIENLGEFCRTIVHTCKDEYLRQPPHEDLNMSFFFSHLSFFLNP</sequence>
<dbReference type="Proteomes" id="UP001054821">
    <property type="component" value="Chromosome 5"/>
</dbReference>
<gene>
    <name evidence="1" type="ORF">L3X38_026631</name>
</gene>
<dbReference type="EMBL" id="JAJFAZ020000005">
    <property type="protein sequence ID" value="KAI5327235.1"/>
    <property type="molecule type" value="Genomic_DNA"/>
</dbReference>
<accession>A0AAD4YZL5</accession>
<dbReference type="AlphaFoldDB" id="A0AAD4YZL5"/>
<dbReference type="PANTHER" id="PTHR47150:SF6">
    <property type="entry name" value="OS01G0872900 PROTEIN"/>
    <property type="match status" value="1"/>
</dbReference>
<reference evidence="1 2" key="1">
    <citation type="journal article" date="2022" name="G3 (Bethesda)">
        <title>Whole-genome sequence and methylome profiling of the almond [Prunus dulcis (Mill.) D.A. Webb] cultivar 'Nonpareil'.</title>
        <authorList>
            <person name="D'Amico-Willman K.M."/>
            <person name="Ouma W.Z."/>
            <person name="Meulia T."/>
            <person name="Sideli G.M."/>
            <person name="Gradziel T.M."/>
            <person name="Fresnedo-Ramirez J."/>
        </authorList>
    </citation>
    <scope>NUCLEOTIDE SEQUENCE [LARGE SCALE GENOMIC DNA]</scope>
    <source>
        <strain evidence="1">Clone GOH B32 T37-40</strain>
    </source>
</reference>
<evidence type="ECO:0000313" key="2">
    <source>
        <dbReference type="Proteomes" id="UP001054821"/>
    </source>
</evidence>